<dbReference type="Proteomes" id="UP001163046">
    <property type="component" value="Unassembled WGS sequence"/>
</dbReference>
<evidence type="ECO:0000313" key="10">
    <source>
        <dbReference type="EMBL" id="KAJ7365630.1"/>
    </source>
</evidence>
<evidence type="ECO:0000256" key="6">
    <source>
        <dbReference type="PROSITE-ProRule" id="PRU00076"/>
    </source>
</evidence>
<feature type="disulfide bond" evidence="6">
    <location>
        <begin position="737"/>
        <end position="746"/>
    </location>
</feature>
<feature type="disulfide bond" evidence="6">
    <location>
        <begin position="448"/>
        <end position="457"/>
    </location>
</feature>
<keyword evidence="3" id="KW-0677">Repeat</keyword>
<dbReference type="FunFam" id="2.10.25.10:FF:000095">
    <property type="entry name" value="Notch, isoform B"/>
    <property type="match status" value="1"/>
</dbReference>
<feature type="domain" description="EGF-like" evidence="9">
    <location>
        <begin position="863"/>
        <end position="899"/>
    </location>
</feature>
<feature type="disulfide bond" evidence="6">
    <location>
        <begin position="600"/>
        <end position="609"/>
    </location>
</feature>
<dbReference type="GO" id="GO:0005886">
    <property type="term" value="C:plasma membrane"/>
    <property type="evidence" value="ECO:0007669"/>
    <property type="project" value="UniProtKB-ARBA"/>
</dbReference>
<feature type="domain" description="EGF-like" evidence="9">
    <location>
        <begin position="385"/>
        <end position="421"/>
    </location>
</feature>
<feature type="domain" description="EGF-like" evidence="9">
    <location>
        <begin position="422"/>
        <end position="458"/>
    </location>
</feature>
<evidence type="ECO:0000256" key="1">
    <source>
        <dbReference type="ARBA" id="ARBA00022536"/>
    </source>
</evidence>
<gene>
    <name evidence="10" type="ORF">OS493_002338</name>
</gene>
<dbReference type="SMART" id="SM00179">
    <property type="entry name" value="EGF_CA"/>
    <property type="match status" value="11"/>
</dbReference>
<dbReference type="Pfam" id="PF12661">
    <property type="entry name" value="hEGF"/>
    <property type="match status" value="1"/>
</dbReference>
<dbReference type="FunFam" id="2.10.25.10:FF:000100">
    <property type="entry name" value="neurogenic locus notch homolog protein 3"/>
    <property type="match status" value="1"/>
</dbReference>
<dbReference type="FunFam" id="2.10.25.10:FF:000066">
    <property type="entry name" value="FAT atypical cadherin 4"/>
    <property type="match status" value="1"/>
</dbReference>
<evidence type="ECO:0000256" key="4">
    <source>
        <dbReference type="ARBA" id="ARBA00023157"/>
    </source>
</evidence>
<evidence type="ECO:0000256" key="2">
    <source>
        <dbReference type="ARBA" id="ARBA00022729"/>
    </source>
</evidence>
<keyword evidence="5" id="KW-0325">Glycoprotein</keyword>
<feature type="region of interest" description="Disordered" evidence="7">
    <location>
        <begin position="49"/>
        <end position="100"/>
    </location>
</feature>
<feature type="disulfide bond" evidence="6">
    <location>
        <begin position="813"/>
        <end position="822"/>
    </location>
</feature>
<dbReference type="PANTHER" id="PTHR24049">
    <property type="entry name" value="CRUMBS FAMILY MEMBER"/>
    <property type="match status" value="1"/>
</dbReference>
<organism evidence="10 11">
    <name type="scientific">Desmophyllum pertusum</name>
    <dbReference type="NCBI Taxonomy" id="174260"/>
    <lineage>
        <taxon>Eukaryota</taxon>
        <taxon>Metazoa</taxon>
        <taxon>Cnidaria</taxon>
        <taxon>Anthozoa</taxon>
        <taxon>Hexacorallia</taxon>
        <taxon>Scleractinia</taxon>
        <taxon>Caryophylliina</taxon>
        <taxon>Caryophylliidae</taxon>
        <taxon>Desmophyllum</taxon>
    </lineage>
</organism>
<dbReference type="Gene3D" id="2.10.25.10">
    <property type="entry name" value="Laminin"/>
    <property type="match status" value="11"/>
</dbReference>
<feature type="disulfide bond" evidence="6">
    <location>
        <begin position="523"/>
        <end position="532"/>
    </location>
</feature>
<feature type="domain" description="EGF-like" evidence="9">
    <location>
        <begin position="711"/>
        <end position="747"/>
    </location>
</feature>
<dbReference type="InterPro" id="IPR013032">
    <property type="entry name" value="EGF-like_CS"/>
</dbReference>
<feature type="disulfide bond" evidence="6">
    <location>
        <begin position="411"/>
        <end position="420"/>
    </location>
</feature>
<keyword evidence="1 6" id="KW-0245">EGF-like domain</keyword>
<feature type="domain" description="EGF-like" evidence="9">
    <location>
        <begin position="573"/>
        <end position="610"/>
    </location>
</feature>
<feature type="domain" description="EGF-like" evidence="9">
    <location>
        <begin position="496"/>
        <end position="533"/>
    </location>
</feature>
<dbReference type="FunFam" id="2.10.25.10:FF:000012">
    <property type="entry name" value="Delta-like protein"/>
    <property type="match status" value="1"/>
</dbReference>
<feature type="disulfide bond" evidence="6">
    <location>
        <begin position="485"/>
        <end position="494"/>
    </location>
</feature>
<sequence length="923" mass="100558">MKQFQLHIAVVWFALLSITQAKHKRLRKRPAGKSNVNNFHPRRKLDYVYPNRTEPHGRRHGSEKSPNAYIDTPERFKRGSNRTAHEKTFGRKASRGSTLLPQPAKPLRVVATSAVIKNRLKKPRPMKAIHIWGPTPFKTVLQNLQKLNANLQKQRGAVKRLFLPVQLQRMQFLNALRNKPPFPGPMGPISMGPFPHQLGPFNMNGHFPVPPPMHPPDAVHFEEGPPPPPHVLGPMEFGLPPLSVPPDAPVLPLHEMGPMHFPDNPPEPVVPFHEMGPIHFPDNPSEPVVPLHGMGPMHLPDNAFLPVPEVAPDIAPMHEPGPIGPIPDIGPAMRQMVPNTFGMPDMPPNVAPNFEPPHGLFEQPFPFLAGEIHREVNRHVHEGVAKARCSPNPCRNDGVCTAFEKHHECACPMGFMGKDCEEVNHCLPNPCKNEGNCYATTSGYHCTCVKRFKGPNCDITSRCIPSPCRNGGTCEENGQSYKCNCLPGFEGSNCEAADHCAIGIPCKNGGTCLNGEKNFECHCLPGFYGADCGDLDVCFSNPCQNSGTCHNTAAGQFMCLCPPLFRGITCEERISKCESQPCQNEGTCVEDDEDGFHCICPIKYRGKHCQEIRNACYKSPCMNEGKCVALDDTFKCICNNGFTGSSCEAKTAIAPLFCTDCHEHATCIDGNCVCEEGYGGNGNVCEVLKVTDIIHLPTPQPMTSSIDTAAPLNVCHPNPCYNGGSCTETISGFACECPATYLGTLCKDVSPCLGNPCQNGGTCIDGGAPGDFICRCREGYNGETCEESSACEPNPCKNSGFCHLQHKSYVCQCADRFEGSTCEEDKCAQCDVHAHCENGKCVCDGGYYGAGIRGECFRVGASNPRFCVPNPCKHGGSCFEEPNGHRCSCTSDYDGDNCELSIGAADAAPPVQKKTRPLCRWAV</sequence>
<dbReference type="PROSITE" id="PS00010">
    <property type="entry name" value="ASX_HYDROXYL"/>
    <property type="match status" value="1"/>
</dbReference>
<feature type="disulfide bond" evidence="6">
    <location>
        <begin position="561"/>
        <end position="570"/>
    </location>
</feature>
<dbReference type="EMBL" id="MU827302">
    <property type="protein sequence ID" value="KAJ7365630.1"/>
    <property type="molecule type" value="Genomic_DNA"/>
</dbReference>
<dbReference type="InterPro" id="IPR000742">
    <property type="entry name" value="EGF"/>
</dbReference>
<dbReference type="FunFam" id="2.10.25.10:FF:000321">
    <property type="entry name" value="Protein delta homolog 1"/>
    <property type="match status" value="1"/>
</dbReference>
<dbReference type="InterPro" id="IPR001881">
    <property type="entry name" value="EGF-like_Ca-bd_dom"/>
</dbReference>
<dbReference type="CDD" id="cd00054">
    <property type="entry name" value="EGF_CA"/>
    <property type="match status" value="11"/>
</dbReference>
<evidence type="ECO:0000313" key="11">
    <source>
        <dbReference type="Proteomes" id="UP001163046"/>
    </source>
</evidence>
<dbReference type="OrthoDB" id="5956949at2759"/>
<feature type="domain" description="EGF-like" evidence="9">
    <location>
        <begin position="748"/>
        <end position="786"/>
    </location>
</feature>
<feature type="signal peptide" evidence="8">
    <location>
        <begin position="1"/>
        <end position="21"/>
    </location>
</feature>
<feature type="domain" description="EGF-like" evidence="9">
    <location>
        <begin position="612"/>
        <end position="648"/>
    </location>
</feature>
<dbReference type="AlphaFoldDB" id="A0A9W9YSS8"/>
<feature type="disulfide bond" evidence="6">
    <location>
        <begin position="757"/>
        <end position="774"/>
    </location>
</feature>
<evidence type="ECO:0000256" key="7">
    <source>
        <dbReference type="SAM" id="MobiDB-lite"/>
    </source>
</evidence>
<dbReference type="PROSITE" id="PS00022">
    <property type="entry name" value="EGF_1"/>
    <property type="match status" value="11"/>
</dbReference>
<dbReference type="SMART" id="SM00181">
    <property type="entry name" value="EGF"/>
    <property type="match status" value="12"/>
</dbReference>
<keyword evidence="2 8" id="KW-0732">Signal</keyword>
<protein>
    <recommendedName>
        <fullName evidence="9">EGF-like domain-containing protein</fullName>
    </recommendedName>
</protein>
<dbReference type="PANTHER" id="PTHR24049:SF22">
    <property type="entry name" value="DROSOPHILA CRUMBS HOMOLOG"/>
    <property type="match status" value="1"/>
</dbReference>
<keyword evidence="4 6" id="KW-1015">Disulfide bond</keyword>
<dbReference type="Pfam" id="PF00008">
    <property type="entry name" value="EGF"/>
    <property type="match status" value="8"/>
</dbReference>
<feature type="chain" id="PRO_5040903506" description="EGF-like domain-containing protein" evidence="8">
    <location>
        <begin position="22"/>
        <end position="923"/>
    </location>
</feature>
<evidence type="ECO:0000256" key="8">
    <source>
        <dbReference type="SAM" id="SignalP"/>
    </source>
</evidence>
<dbReference type="InterPro" id="IPR051022">
    <property type="entry name" value="Notch_Cell-Fate_Det"/>
</dbReference>
<accession>A0A9W9YSS8</accession>
<evidence type="ECO:0000256" key="3">
    <source>
        <dbReference type="ARBA" id="ARBA00022737"/>
    </source>
</evidence>
<proteinExistence type="predicted"/>
<dbReference type="PROSITE" id="PS50026">
    <property type="entry name" value="EGF_3"/>
    <property type="match status" value="11"/>
</dbReference>
<feature type="domain" description="EGF-like" evidence="9">
    <location>
        <begin position="534"/>
        <end position="571"/>
    </location>
</feature>
<feature type="disulfide bond" evidence="6">
    <location>
        <begin position="889"/>
        <end position="898"/>
    </location>
</feature>
<feature type="compositionally biased region" description="Basic and acidic residues" evidence="7">
    <location>
        <begin position="53"/>
        <end position="63"/>
    </location>
</feature>
<feature type="disulfide bond" evidence="6">
    <location>
        <begin position="638"/>
        <end position="647"/>
    </location>
</feature>
<dbReference type="GO" id="GO:0032991">
    <property type="term" value="C:protein-containing complex"/>
    <property type="evidence" value="ECO:0007669"/>
    <property type="project" value="TreeGrafter"/>
</dbReference>
<dbReference type="GO" id="GO:0005509">
    <property type="term" value="F:calcium ion binding"/>
    <property type="evidence" value="ECO:0007669"/>
    <property type="project" value="InterPro"/>
</dbReference>
<comment type="caution">
    <text evidence="10">The sequence shown here is derived from an EMBL/GenBank/DDBJ whole genome shotgun (WGS) entry which is preliminary data.</text>
</comment>
<feature type="domain" description="EGF-like" evidence="9">
    <location>
        <begin position="787"/>
        <end position="823"/>
    </location>
</feature>
<dbReference type="SUPFAM" id="SSF57196">
    <property type="entry name" value="EGF/Laminin"/>
    <property type="match status" value="11"/>
</dbReference>
<dbReference type="GO" id="GO:0045197">
    <property type="term" value="P:establishment or maintenance of epithelial cell apical/basal polarity"/>
    <property type="evidence" value="ECO:0007669"/>
    <property type="project" value="TreeGrafter"/>
</dbReference>
<feature type="compositionally biased region" description="Basic and acidic residues" evidence="7">
    <location>
        <begin position="72"/>
        <end position="89"/>
    </location>
</feature>
<comment type="caution">
    <text evidence="6">Lacks conserved residue(s) required for the propagation of feature annotation.</text>
</comment>
<dbReference type="GO" id="GO:0007157">
    <property type="term" value="P:heterophilic cell-cell adhesion via plasma membrane cell adhesion molecules"/>
    <property type="evidence" value="ECO:0007669"/>
    <property type="project" value="TreeGrafter"/>
</dbReference>
<dbReference type="InterPro" id="IPR000152">
    <property type="entry name" value="EGF-type_Asp/Asn_hydroxyl_site"/>
</dbReference>
<feature type="disulfide bond" evidence="6">
    <location>
        <begin position="776"/>
        <end position="785"/>
    </location>
</feature>
<dbReference type="PROSITE" id="PS01186">
    <property type="entry name" value="EGF_2"/>
    <property type="match status" value="5"/>
</dbReference>
<keyword evidence="11" id="KW-1185">Reference proteome</keyword>
<evidence type="ECO:0000256" key="5">
    <source>
        <dbReference type="ARBA" id="ARBA00023180"/>
    </source>
</evidence>
<name>A0A9W9YSS8_9CNID</name>
<evidence type="ECO:0000259" key="9">
    <source>
        <dbReference type="PROSITE" id="PS50026"/>
    </source>
</evidence>
<dbReference type="FunFam" id="2.10.25.10:FF:000255">
    <property type="entry name" value="Sushi, nidogen and EGF-like domains 1"/>
    <property type="match status" value="4"/>
</dbReference>
<reference evidence="10" key="1">
    <citation type="submission" date="2023-01" db="EMBL/GenBank/DDBJ databases">
        <title>Genome assembly of the deep-sea coral Lophelia pertusa.</title>
        <authorList>
            <person name="Herrera S."/>
            <person name="Cordes E."/>
        </authorList>
    </citation>
    <scope>NUCLEOTIDE SEQUENCE</scope>
    <source>
        <strain evidence="10">USNM1676648</strain>
        <tissue evidence="10">Polyp</tissue>
    </source>
</reference>
<feature type="domain" description="EGF-like" evidence="9">
    <location>
        <begin position="459"/>
        <end position="495"/>
    </location>
</feature>